<evidence type="ECO:0000313" key="3">
    <source>
        <dbReference type="Proteomes" id="UP001295794"/>
    </source>
</evidence>
<organism evidence="2 3">
    <name type="scientific">Mycena citricolor</name>
    <dbReference type="NCBI Taxonomy" id="2018698"/>
    <lineage>
        <taxon>Eukaryota</taxon>
        <taxon>Fungi</taxon>
        <taxon>Dikarya</taxon>
        <taxon>Basidiomycota</taxon>
        <taxon>Agaricomycotina</taxon>
        <taxon>Agaricomycetes</taxon>
        <taxon>Agaricomycetidae</taxon>
        <taxon>Agaricales</taxon>
        <taxon>Marasmiineae</taxon>
        <taxon>Mycenaceae</taxon>
        <taxon>Mycena</taxon>
    </lineage>
</organism>
<dbReference type="EMBL" id="CAVNYO010000138">
    <property type="protein sequence ID" value="CAK5268744.1"/>
    <property type="molecule type" value="Genomic_DNA"/>
</dbReference>
<evidence type="ECO:0000313" key="2">
    <source>
        <dbReference type="EMBL" id="CAK5268744.1"/>
    </source>
</evidence>
<keyword evidence="3" id="KW-1185">Reference proteome</keyword>
<keyword evidence="1" id="KW-1133">Transmembrane helix</keyword>
<feature type="transmembrane region" description="Helical" evidence="1">
    <location>
        <begin position="49"/>
        <end position="67"/>
    </location>
</feature>
<reference evidence="2" key="1">
    <citation type="submission" date="2023-11" db="EMBL/GenBank/DDBJ databases">
        <authorList>
            <person name="De Vega J J."/>
            <person name="De Vega J J."/>
        </authorList>
    </citation>
    <scope>NUCLEOTIDE SEQUENCE</scope>
</reference>
<evidence type="ECO:0000256" key="1">
    <source>
        <dbReference type="SAM" id="Phobius"/>
    </source>
</evidence>
<sequence length="179" mass="20797">MRNIPRDRSYIRKYLQRIPTPWSCHRCQRHLGRRNVRPLSRFDRSKCNGFIKIIIIIIFELVLDVLFLDDSHILGVFFVFVIGRGRVLRRDRLILDLHLHRVGLRVLQLVHMIIIVDCDGRDLRARGLSFRQGLARHATGRASVGGMVDWRLGPSGTQRNALSNSNSGRIRTETFHARL</sequence>
<comment type="caution">
    <text evidence="2">The sequence shown here is derived from an EMBL/GenBank/DDBJ whole genome shotgun (WGS) entry which is preliminary data.</text>
</comment>
<feature type="transmembrane region" description="Helical" evidence="1">
    <location>
        <begin position="73"/>
        <end position="89"/>
    </location>
</feature>
<accession>A0AAD2H5Y4</accession>
<keyword evidence="1" id="KW-0812">Transmembrane</keyword>
<keyword evidence="1" id="KW-0472">Membrane</keyword>
<gene>
    <name evidence="2" type="ORF">MYCIT1_LOCUS12026</name>
</gene>
<name>A0AAD2H5Y4_9AGAR</name>
<dbReference type="AlphaFoldDB" id="A0AAD2H5Y4"/>
<proteinExistence type="predicted"/>
<protein>
    <submittedName>
        <fullName evidence="2">Uncharacterized protein</fullName>
    </submittedName>
</protein>
<dbReference type="Proteomes" id="UP001295794">
    <property type="component" value="Unassembled WGS sequence"/>
</dbReference>